<evidence type="ECO:0000256" key="1">
    <source>
        <dbReference type="ARBA" id="ARBA00004236"/>
    </source>
</evidence>
<gene>
    <name evidence="6" type="ORF">J2S57_003347</name>
</gene>
<dbReference type="SUPFAM" id="SSF53448">
    <property type="entry name" value="Nucleotide-diphospho-sugar transferases"/>
    <property type="match status" value="1"/>
</dbReference>
<keyword evidence="5" id="KW-0472">Membrane</keyword>
<keyword evidence="7" id="KW-1185">Reference proteome</keyword>
<evidence type="ECO:0000256" key="5">
    <source>
        <dbReference type="ARBA" id="ARBA00023136"/>
    </source>
</evidence>
<evidence type="ECO:0000313" key="6">
    <source>
        <dbReference type="EMBL" id="MDP9827598.1"/>
    </source>
</evidence>
<comment type="subcellular location">
    <subcellularLocation>
        <location evidence="1">Cell membrane</location>
    </subcellularLocation>
</comment>
<evidence type="ECO:0000313" key="7">
    <source>
        <dbReference type="Proteomes" id="UP001235712"/>
    </source>
</evidence>
<evidence type="ECO:0000256" key="3">
    <source>
        <dbReference type="ARBA" id="ARBA00022676"/>
    </source>
</evidence>
<accession>A0ABT9P4J7</accession>
<dbReference type="Pfam" id="PF13641">
    <property type="entry name" value="Glyco_tranf_2_3"/>
    <property type="match status" value="1"/>
</dbReference>
<sequence length="260" mass="27272">MTPEAFAVVVPAQDEAELVGDCLDSVVTAVRGAGVPVAVVLVAHRCSDDTEAVARRQLSRLSGRSEGRVLRLGHGTVATARSAGNMAALHLLAAYGVPFDRTWLLSTDADSRVPADWLRQYGRWAATGAHAVAGHVRVSGWEDGESAVSRTAREAYNHLLRTTGPHVYAANLGVRADAYLEAGGWPDQVPGEEHALLAALRERGRHSVSAPEIVVGTSGRQAARAAGGLGELLGRLASAQSTPAGTFARAVPRQALRSQP</sequence>
<reference evidence="6 7" key="1">
    <citation type="submission" date="2023-07" db="EMBL/GenBank/DDBJ databases">
        <title>Sequencing the genomes of 1000 actinobacteria strains.</title>
        <authorList>
            <person name="Klenk H.-P."/>
        </authorList>
    </citation>
    <scope>NUCLEOTIDE SEQUENCE [LARGE SCALE GENOMIC DNA]</scope>
    <source>
        <strain evidence="6 7">DSM 44388</strain>
    </source>
</reference>
<dbReference type="PANTHER" id="PTHR43646:SF2">
    <property type="entry name" value="GLYCOSYLTRANSFERASE 2-LIKE DOMAIN-CONTAINING PROTEIN"/>
    <property type="match status" value="1"/>
</dbReference>
<dbReference type="EMBL" id="JAUSQZ010000001">
    <property type="protein sequence ID" value="MDP9827598.1"/>
    <property type="molecule type" value="Genomic_DNA"/>
</dbReference>
<dbReference type="Proteomes" id="UP001235712">
    <property type="component" value="Unassembled WGS sequence"/>
</dbReference>
<dbReference type="Gene3D" id="3.90.550.10">
    <property type="entry name" value="Spore Coat Polysaccharide Biosynthesis Protein SpsA, Chain A"/>
    <property type="match status" value="1"/>
</dbReference>
<keyword evidence="2" id="KW-1003">Cell membrane</keyword>
<dbReference type="RefSeq" id="WP_307243862.1">
    <property type="nucleotide sequence ID" value="NZ_JAUSQZ010000001.1"/>
</dbReference>
<keyword evidence="4" id="KW-0808">Transferase</keyword>
<protein>
    <submittedName>
        <fullName evidence="6">Glycosyltransferase involved in cell wall biosynthesis</fullName>
    </submittedName>
</protein>
<proteinExistence type="predicted"/>
<dbReference type="InterPro" id="IPR029044">
    <property type="entry name" value="Nucleotide-diphossugar_trans"/>
</dbReference>
<keyword evidence="3" id="KW-0328">Glycosyltransferase</keyword>
<comment type="caution">
    <text evidence="6">The sequence shown here is derived from an EMBL/GenBank/DDBJ whole genome shotgun (WGS) entry which is preliminary data.</text>
</comment>
<dbReference type="PANTHER" id="PTHR43646">
    <property type="entry name" value="GLYCOSYLTRANSFERASE"/>
    <property type="match status" value="1"/>
</dbReference>
<evidence type="ECO:0000256" key="4">
    <source>
        <dbReference type="ARBA" id="ARBA00022679"/>
    </source>
</evidence>
<evidence type="ECO:0000256" key="2">
    <source>
        <dbReference type="ARBA" id="ARBA00022475"/>
    </source>
</evidence>
<organism evidence="6 7">
    <name type="scientific">Kineosporia succinea</name>
    <dbReference type="NCBI Taxonomy" id="84632"/>
    <lineage>
        <taxon>Bacteria</taxon>
        <taxon>Bacillati</taxon>
        <taxon>Actinomycetota</taxon>
        <taxon>Actinomycetes</taxon>
        <taxon>Kineosporiales</taxon>
        <taxon>Kineosporiaceae</taxon>
        <taxon>Kineosporia</taxon>
    </lineage>
</organism>
<name>A0ABT9P4J7_9ACTN</name>